<sequence>MAAVAGRLWADVDSPENSNFSEHVTRRTPAQARLDMMLISGGDERIWLDPVTRRNRYGAPASPASEELWFSSAAASAISPRGSAAATRAFYAHARMGADPAALFNDIRARIAALVGLPGMEVALAASAAEAEFTALAVARALFDRQIVNILIAPDEVSDGARAAASGRHFGDTAAFAPHVERGAPLAGWAEEEAALRTVAIRDDEGLALPAFEIDRAAARHVADALAQHCAPILHLLDSSKTGRGGLSREAARGIVASCGDRALVVVDASQLRCTFEDIRADLEAGFLVIISGSKFAGGPAFCGALLIPPCKAAQLRDMKLPAGLGAYTARLDWPESFAHAFGAGSFAPANLGLALRWVAALSEMEAFAGTPAEIRESVVARFAETVRRAVASNMNLDFLDAESWRLGQPATIYPVVALGADPAQTQRLHDWLASPLGAQGASDLDRICHLGQPTVAGERAALTISLSMPQINGVAERLSQNMDFDAAFMPLRRDIELLFRKLDVLVSRTRTGAPPMSRPARSSLAPAHALRQRLGVP</sequence>
<dbReference type="EMBL" id="BSEC01000001">
    <property type="protein sequence ID" value="GLI91982.1"/>
    <property type="molecule type" value="Genomic_DNA"/>
</dbReference>
<gene>
    <name evidence="1" type="ORF">LMG27198_09740</name>
</gene>
<dbReference type="SUPFAM" id="SSF53383">
    <property type="entry name" value="PLP-dependent transferases"/>
    <property type="match status" value="1"/>
</dbReference>
<evidence type="ECO:0000313" key="1">
    <source>
        <dbReference type="EMBL" id="GLI91982.1"/>
    </source>
</evidence>
<dbReference type="RefSeq" id="WP_281800920.1">
    <property type="nucleotide sequence ID" value="NZ_BSEC01000001.1"/>
</dbReference>
<proteinExistence type="predicted"/>
<dbReference type="AlphaFoldDB" id="A0A9W6GRY6"/>
<keyword evidence="2" id="KW-1185">Reference proteome</keyword>
<accession>A0A9W6GRY6</accession>
<reference evidence="1" key="1">
    <citation type="journal article" date="2023" name="Int. J. Syst. Evol. Microbiol.">
        <title>Methylocystis iwaonis sp. nov., a type II methane-oxidizing bacterium from surface soil of a rice paddy field in Japan, and emended description of the genus Methylocystis (ex Whittenbury et al. 1970) Bowman et al. 1993.</title>
        <authorList>
            <person name="Kaise H."/>
            <person name="Sawadogo J.B."/>
            <person name="Alam M.S."/>
            <person name="Ueno C."/>
            <person name="Dianou D."/>
            <person name="Shinjo R."/>
            <person name="Asakawa S."/>
        </authorList>
    </citation>
    <scope>NUCLEOTIDE SEQUENCE</scope>
    <source>
        <strain evidence="1">LMG27198</strain>
    </source>
</reference>
<name>A0A9W6GRY6_9HYPH</name>
<comment type="caution">
    <text evidence="1">The sequence shown here is derived from an EMBL/GenBank/DDBJ whole genome shotgun (WGS) entry which is preliminary data.</text>
</comment>
<dbReference type="Proteomes" id="UP001144323">
    <property type="component" value="Unassembled WGS sequence"/>
</dbReference>
<organism evidence="1 2">
    <name type="scientific">Methylocystis echinoides</name>
    <dbReference type="NCBI Taxonomy" id="29468"/>
    <lineage>
        <taxon>Bacteria</taxon>
        <taxon>Pseudomonadati</taxon>
        <taxon>Pseudomonadota</taxon>
        <taxon>Alphaproteobacteria</taxon>
        <taxon>Hyphomicrobiales</taxon>
        <taxon>Methylocystaceae</taxon>
        <taxon>Methylocystis</taxon>
    </lineage>
</organism>
<dbReference type="InterPro" id="IPR015421">
    <property type="entry name" value="PyrdxlP-dep_Trfase_major"/>
</dbReference>
<dbReference type="Gene3D" id="3.40.640.10">
    <property type="entry name" value="Type I PLP-dependent aspartate aminotransferase-like (Major domain)"/>
    <property type="match status" value="1"/>
</dbReference>
<evidence type="ECO:0000313" key="2">
    <source>
        <dbReference type="Proteomes" id="UP001144323"/>
    </source>
</evidence>
<dbReference type="InterPro" id="IPR015424">
    <property type="entry name" value="PyrdxlP-dep_Trfase"/>
</dbReference>
<protein>
    <submittedName>
        <fullName evidence="1">Uncharacterized protein</fullName>
    </submittedName>
</protein>